<dbReference type="EMBL" id="BX640432">
    <property type="protein sequence ID" value="CAE38340.1"/>
    <property type="molecule type" value="Genomic_DNA"/>
</dbReference>
<feature type="compositionally biased region" description="Low complexity" evidence="1">
    <location>
        <begin position="216"/>
        <end position="229"/>
    </location>
</feature>
<feature type="compositionally biased region" description="Basic and acidic residues" evidence="1">
    <location>
        <begin position="194"/>
        <end position="215"/>
    </location>
</feature>
<dbReference type="HOGENOM" id="CLU_1357996_0_0_4"/>
<reference evidence="2 3" key="1">
    <citation type="journal article" date="2003" name="Nat. Genet.">
        <title>Comparative analysis of the genome sequences of Bordetella pertussis, Bordetella parapertussis and Bordetella bronchiseptica.</title>
        <authorList>
            <person name="Parkhill J."/>
            <person name="Sebaihia M."/>
            <person name="Preston A."/>
            <person name="Murphy L.D."/>
            <person name="Thomson N.R."/>
            <person name="Harris D.E."/>
            <person name="Holden M.T.G."/>
            <person name="Churcher C.M."/>
            <person name="Bentley S.D."/>
            <person name="Mungall K.L."/>
            <person name="Cerdeno-Tarraga A.-M."/>
            <person name="Temple L."/>
            <person name="James K.D."/>
            <person name="Harris B."/>
            <person name="Quail M.A."/>
            <person name="Achtman M."/>
            <person name="Atkin R."/>
            <person name="Baker S."/>
            <person name="Basham D."/>
            <person name="Bason N."/>
            <person name="Cherevach I."/>
            <person name="Chillingworth T."/>
            <person name="Collins M."/>
            <person name="Cronin A."/>
            <person name="Davis P."/>
            <person name="Doggett J."/>
            <person name="Feltwell T."/>
            <person name="Goble A."/>
            <person name="Hamlin N."/>
            <person name="Hauser H."/>
            <person name="Holroyd S."/>
            <person name="Jagels K."/>
            <person name="Leather S."/>
            <person name="Moule S."/>
            <person name="Norberczak H."/>
            <person name="O'Neil S."/>
            <person name="Ormond D."/>
            <person name="Price C."/>
            <person name="Rabbinowitsch E."/>
            <person name="Rutter S."/>
            <person name="Sanders M."/>
            <person name="Saunders D."/>
            <person name="Seeger K."/>
            <person name="Sharp S."/>
            <person name="Simmonds M."/>
            <person name="Skelton J."/>
            <person name="Squares R."/>
            <person name="Squares S."/>
            <person name="Stevens K."/>
            <person name="Unwin L."/>
            <person name="Whitehead S."/>
            <person name="Barrell B.G."/>
            <person name="Maskell D.J."/>
        </authorList>
    </citation>
    <scope>NUCLEOTIDE SEQUENCE [LARGE SCALE GENOMIC DNA]</scope>
    <source>
        <strain evidence="2 3">12822 / ATCC BAA-587 / NCTC 13253</strain>
    </source>
</reference>
<feature type="region of interest" description="Disordered" evidence="1">
    <location>
        <begin position="189"/>
        <end position="229"/>
    </location>
</feature>
<dbReference type="Gene3D" id="1.20.120.1490">
    <property type="match status" value="1"/>
</dbReference>
<gene>
    <name evidence="2" type="ordered locus">BPP3053</name>
</gene>
<feature type="region of interest" description="Disordered" evidence="1">
    <location>
        <begin position="106"/>
        <end position="130"/>
    </location>
</feature>
<evidence type="ECO:0000313" key="3">
    <source>
        <dbReference type="Proteomes" id="UP000001421"/>
    </source>
</evidence>
<dbReference type="AlphaFoldDB" id="Q7W674"/>
<accession>Q7W674</accession>
<name>Q7W674_BORPA</name>
<dbReference type="Proteomes" id="UP000001421">
    <property type="component" value="Chromosome"/>
</dbReference>
<evidence type="ECO:0000313" key="2">
    <source>
        <dbReference type="EMBL" id="CAE38340.1"/>
    </source>
</evidence>
<protein>
    <submittedName>
        <fullName evidence="2">Exported protein</fullName>
    </submittedName>
</protein>
<evidence type="ECO:0000256" key="1">
    <source>
        <dbReference type="SAM" id="MobiDB-lite"/>
    </source>
</evidence>
<organism evidence="2 3">
    <name type="scientific">Bordetella parapertussis (strain 12822 / ATCC BAA-587 / NCTC 13253)</name>
    <dbReference type="NCBI Taxonomy" id="257311"/>
    <lineage>
        <taxon>Bacteria</taxon>
        <taxon>Pseudomonadati</taxon>
        <taxon>Pseudomonadota</taxon>
        <taxon>Betaproteobacteria</taxon>
        <taxon>Burkholderiales</taxon>
        <taxon>Alcaligenaceae</taxon>
        <taxon>Bordetella</taxon>
    </lineage>
</organism>
<sequence>MGRVRNPAETAPPAQWQRVSTFQEITMSRHAIRSTLAGLTLALSAGVVAAPALAATQEGPAAGHMKEQGRHHHKKMMRDGVWLPGVGPLSKAQIESLKLDAKQQGLVDQARQAQRDVHKSRRDAGATGRDALKAQLDSGKLDPRALLAESDKRHEQFRAQATQVRDKWLAVWDSLNEVQRGQVTEIAKANQARMSERHARMQERMQERMQKRHAEGGQSAAPAGAATAN</sequence>
<proteinExistence type="predicted"/>
<dbReference type="KEGG" id="bpa:BPP3053"/>